<protein>
    <recommendedName>
        <fullName evidence="3">CCHC-type domain-containing protein</fullName>
    </recommendedName>
</protein>
<keyword evidence="1" id="KW-0863">Zinc-finger</keyword>
<dbReference type="AlphaFoldDB" id="A0A0J9EU53"/>
<sequence length="216" mass="24419">MQQKALDWLQSARQRNTPLTTFIPDFNTKILEAGDQSWENRMKISMLKKTLTYELLQALISINEDPTYEGFCTQLRTLNDRLIKLKSIQNSGRRHYIYTPAPTNNPATYTPAPTDNPATHTPAPKNNHDADAMDWIDSNAYAQARVSAVRTGFRVPGITPEEVADRRQRGVCINCNRLGHIASNCRSTYVPPHSRERSKDVSAPVRANHVTLEEDS</sequence>
<dbReference type="GO" id="GO:0008270">
    <property type="term" value="F:zinc ion binding"/>
    <property type="evidence" value="ECO:0007669"/>
    <property type="project" value="UniProtKB-KW"/>
</dbReference>
<dbReference type="Proteomes" id="UP000007802">
    <property type="component" value="Unassembled WGS sequence"/>
</dbReference>
<evidence type="ECO:0000256" key="1">
    <source>
        <dbReference type="PROSITE-ProRule" id="PRU00047"/>
    </source>
</evidence>
<dbReference type="SUPFAM" id="SSF57756">
    <property type="entry name" value="Retrovirus zinc finger-like domains"/>
    <property type="match status" value="1"/>
</dbReference>
<name>A0A0J9EU53_AJEDA</name>
<feature type="region of interest" description="Disordered" evidence="2">
    <location>
        <begin position="96"/>
        <end position="127"/>
    </location>
</feature>
<dbReference type="InterPro" id="IPR001878">
    <property type="entry name" value="Znf_CCHC"/>
</dbReference>
<accession>A0A0J9EU53</accession>
<reference evidence="4" key="1">
    <citation type="submission" date="2010-03" db="EMBL/GenBank/DDBJ databases">
        <title>Annotation of Blastomyces dermatitidis strain ATCC 18188.</title>
        <authorList>
            <consortium name="The Broad Institute Genome Sequencing Platform"/>
            <consortium name="Broad Institute Genome Sequencing Center for Infectious Disease."/>
            <person name="Cuomo C."/>
            <person name="Klein B."/>
            <person name="Sullivan T."/>
            <person name="Heitman J."/>
            <person name="Young S."/>
            <person name="Zeng Q."/>
            <person name="Gargeya S."/>
            <person name="Alvarado L."/>
            <person name="Berlin A.M."/>
            <person name="Chapman S.B."/>
            <person name="Chen Z."/>
            <person name="Freedman E."/>
            <person name="Gellesch M."/>
            <person name="Goldberg J."/>
            <person name="Griggs A."/>
            <person name="Gujja S."/>
            <person name="Heilman E."/>
            <person name="Heiman D."/>
            <person name="Howarth C."/>
            <person name="Mehta T."/>
            <person name="Neiman D."/>
            <person name="Pearson M."/>
            <person name="Roberts A."/>
            <person name="Saif S."/>
            <person name="Shea T."/>
            <person name="Shenoy N."/>
            <person name="Sisk P."/>
            <person name="Stolte C."/>
            <person name="Sykes S."/>
            <person name="White J."/>
            <person name="Yandava C."/>
            <person name="Haas B."/>
            <person name="Nusbaum C."/>
            <person name="Birren B."/>
        </authorList>
    </citation>
    <scope>NUCLEOTIDE SEQUENCE</scope>
    <source>
        <strain evidence="4">ATCC 18188</strain>
    </source>
</reference>
<dbReference type="PROSITE" id="PS50158">
    <property type="entry name" value="ZF_CCHC"/>
    <property type="match status" value="1"/>
</dbReference>
<keyword evidence="1" id="KW-0862">Zinc</keyword>
<feature type="domain" description="CCHC-type" evidence="3">
    <location>
        <begin position="172"/>
        <end position="187"/>
    </location>
</feature>
<evidence type="ECO:0000259" key="3">
    <source>
        <dbReference type="PROSITE" id="PS50158"/>
    </source>
</evidence>
<evidence type="ECO:0000313" key="4">
    <source>
        <dbReference type="EMBL" id="KMW69552.1"/>
    </source>
</evidence>
<proteinExistence type="predicted"/>
<feature type="region of interest" description="Disordered" evidence="2">
    <location>
        <begin position="190"/>
        <end position="216"/>
    </location>
</feature>
<feature type="compositionally biased region" description="Low complexity" evidence="2">
    <location>
        <begin position="99"/>
        <end position="119"/>
    </location>
</feature>
<dbReference type="GO" id="GO:0003676">
    <property type="term" value="F:nucleic acid binding"/>
    <property type="evidence" value="ECO:0007669"/>
    <property type="project" value="InterPro"/>
</dbReference>
<gene>
    <name evidence="4" type="ORF">BDDG_13692</name>
</gene>
<keyword evidence="1" id="KW-0479">Metal-binding</keyword>
<dbReference type="InterPro" id="IPR036875">
    <property type="entry name" value="Znf_CCHC_sf"/>
</dbReference>
<organism evidence="4">
    <name type="scientific">Ajellomyces dermatitidis (strain ATCC 18188 / CBS 674.68)</name>
    <name type="common">Blastomyces dermatitidis</name>
    <dbReference type="NCBI Taxonomy" id="653446"/>
    <lineage>
        <taxon>Eukaryota</taxon>
        <taxon>Fungi</taxon>
        <taxon>Dikarya</taxon>
        <taxon>Ascomycota</taxon>
        <taxon>Pezizomycotina</taxon>
        <taxon>Eurotiomycetes</taxon>
        <taxon>Eurotiomycetidae</taxon>
        <taxon>Onygenales</taxon>
        <taxon>Ajellomycetaceae</taxon>
        <taxon>Blastomyces</taxon>
    </lineage>
</organism>
<dbReference type="SMART" id="SM00343">
    <property type="entry name" value="ZnF_C2HC"/>
    <property type="match status" value="1"/>
</dbReference>
<evidence type="ECO:0000256" key="2">
    <source>
        <dbReference type="SAM" id="MobiDB-lite"/>
    </source>
</evidence>
<dbReference type="EMBL" id="GG750317">
    <property type="protein sequence ID" value="KMW69552.1"/>
    <property type="molecule type" value="Genomic_DNA"/>
</dbReference>